<name>A0A7W8JYI5_9DEIO</name>
<dbReference type="Pfam" id="PF00970">
    <property type="entry name" value="FAD_binding_6"/>
    <property type="match status" value="1"/>
</dbReference>
<evidence type="ECO:0000259" key="1">
    <source>
        <dbReference type="PROSITE" id="PS51384"/>
    </source>
</evidence>
<gene>
    <name evidence="2" type="ORF">HNQ08_004441</name>
</gene>
<dbReference type="Pfam" id="PF00175">
    <property type="entry name" value="NAD_binding_1"/>
    <property type="match status" value="1"/>
</dbReference>
<dbReference type="PANTHER" id="PTHR47354">
    <property type="entry name" value="NADH OXIDOREDUCTASE HCR"/>
    <property type="match status" value="1"/>
</dbReference>
<proteinExistence type="predicted"/>
<feature type="domain" description="FAD-binding FR-type" evidence="1">
    <location>
        <begin position="11"/>
        <end position="112"/>
    </location>
</feature>
<dbReference type="AlphaFoldDB" id="A0A7W8JYI5"/>
<organism evidence="2 3">
    <name type="scientific">Deinococcus humi</name>
    <dbReference type="NCBI Taxonomy" id="662880"/>
    <lineage>
        <taxon>Bacteria</taxon>
        <taxon>Thermotogati</taxon>
        <taxon>Deinococcota</taxon>
        <taxon>Deinococci</taxon>
        <taxon>Deinococcales</taxon>
        <taxon>Deinococcaceae</taxon>
        <taxon>Deinococcus</taxon>
    </lineage>
</organism>
<dbReference type="InterPro" id="IPR017938">
    <property type="entry name" value="Riboflavin_synthase-like_b-brl"/>
</dbReference>
<dbReference type="InterPro" id="IPR008333">
    <property type="entry name" value="Cbr1-like_FAD-bd_dom"/>
</dbReference>
<dbReference type="SUPFAM" id="SSF52343">
    <property type="entry name" value="Ferredoxin reductase-like, C-terminal NADP-linked domain"/>
    <property type="match status" value="1"/>
</dbReference>
<dbReference type="InterPro" id="IPR017927">
    <property type="entry name" value="FAD-bd_FR_type"/>
</dbReference>
<dbReference type="InterPro" id="IPR001709">
    <property type="entry name" value="Flavoprot_Pyr_Nucl_cyt_Rdtase"/>
</dbReference>
<evidence type="ECO:0000313" key="3">
    <source>
        <dbReference type="Proteomes" id="UP000552709"/>
    </source>
</evidence>
<dbReference type="CDD" id="cd06217">
    <property type="entry name" value="FNR_iron_sulfur_binding_3"/>
    <property type="match status" value="1"/>
</dbReference>
<protein>
    <submittedName>
        <fullName evidence="2">Ferredoxin-NADP reductase</fullName>
    </submittedName>
</protein>
<dbReference type="PROSITE" id="PS51384">
    <property type="entry name" value="FAD_FR"/>
    <property type="match status" value="1"/>
</dbReference>
<dbReference type="SUPFAM" id="SSF63380">
    <property type="entry name" value="Riboflavin synthase domain-like"/>
    <property type="match status" value="1"/>
</dbReference>
<dbReference type="PRINTS" id="PR00410">
    <property type="entry name" value="PHEHYDRXLASE"/>
</dbReference>
<accession>A0A7W8JYI5</accession>
<dbReference type="GO" id="GO:0016491">
    <property type="term" value="F:oxidoreductase activity"/>
    <property type="evidence" value="ECO:0007669"/>
    <property type="project" value="InterPro"/>
</dbReference>
<reference evidence="2 3" key="1">
    <citation type="submission" date="2020-08" db="EMBL/GenBank/DDBJ databases">
        <title>Genomic Encyclopedia of Type Strains, Phase IV (KMG-IV): sequencing the most valuable type-strain genomes for metagenomic binning, comparative biology and taxonomic classification.</title>
        <authorList>
            <person name="Goeker M."/>
        </authorList>
    </citation>
    <scope>NUCLEOTIDE SEQUENCE [LARGE SCALE GENOMIC DNA]</scope>
    <source>
        <strain evidence="2 3">DSM 27939</strain>
    </source>
</reference>
<keyword evidence="3" id="KW-1185">Reference proteome</keyword>
<dbReference type="InterPro" id="IPR050415">
    <property type="entry name" value="MRET"/>
</dbReference>
<dbReference type="InterPro" id="IPR001433">
    <property type="entry name" value="OxRdtase_FAD/NAD-bd"/>
</dbReference>
<dbReference type="EMBL" id="JACHFL010000017">
    <property type="protein sequence ID" value="MBB5365320.1"/>
    <property type="molecule type" value="Genomic_DNA"/>
</dbReference>
<dbReference type="PANTHER" id="PTHR47354:SF5">
    <property type="entry name" value="PROTEIN RFBI"/>
    <property type="match status" value="1"/>
</dbReference>
<dbReference type="Gene3D" id="2.40.30.10">
    <property type="entry name" value="Translation factors"/>
    <property type="match status" value="1"/>
</dbReference>
<dbReference type="PRINTS" id="PR00371">
    <property type="entry name" value="FPNCR"/>
</dbReference>
<dbReference type="RefSeq" id="WP_184136721.1">
    <property type="nucleotide sequence ID" value="NZ_JACHFL010000017.1"/>
</dbReference>
<comment type="caution">
    <text evidence="2">The sequence shown here is derived from an EMBL/GenBank/DDBJ whole genome shotgun (WGS) entry which is preliminary data.</text>
</comment>
<dbReference type="Gene3D" id="3.40.50.80">
    <property type="entry name" value="Nucleotide-binding domain of ferredoxin-NADP reductase (FNR) module"/>
    <property type="match status" value="1"/>
</dbReference>
<evidence type="ECO:0000313" key="2">
    <source>
        <dbReference type="EMBL" id="MBB5365320.1"/>
    </source>
</evidence>
<dbReference type="Proteomes" id="UP000552709">
    <property type="component" value="Unassembled WGS sequence"/>
</dbReference>
<dbReference type="InterPro" id="IPR039261">
    <property type="entry name" value="FNR_nucleotide-bd"/>
</dbReference>
<sequence>MTVIEAPQQRSAWLSAQPVALIRENARTRSITLQVPGWPGHRPGQHLDLRLTAEDGYQAARSYSIASVARGDLITITVERVENGEVSPYLVDELQVGDRLDVRGPIGGHFVWTAEQGGPVLLVAGGSGVVPLMSMVRHRFEIGSDIPITLLYSLRAPQDLIYGAELAQRHAAADGLQVLLTYTREVPAQWRGYRRRIDRAMLAEAMGPAGPEGHAFVCGSAPFVEAVAEPLIQLGYPVERVKTERFGPSGERT</sequence>